<comment type="caution">
    <text evidence="1">The sequence shown here is derived from an EMBL/GenBank/DDBJ whole genome shotgun (WGS) entry which is preliminary data.</text>
</comment>
<dbReference type="RefSeq" id="WP_216415825.1">
    <property type="nucleotide sequence ID" value="NZ_JAHLQK010000002.1"/>
</dbReference>
<dbReference type="InterPro" id="IPR003718">
    <property type="entry name" value="OsmC/Ohr_fam"/>
</dbReference>
<reference evidence="1 2" key="1">
    <citation type="submission" date="2021-06" db="EMBL/GenBank/DDBJ databases">
        <authorList>
            <person name="Sun Q."/>
            <person name="Li D."/>
        </authorList>
    </citation>
    <scope>NUCLEOTIDE SEQUENCE [LARGE SCALE GENOMIC DNA]</scope>
    <source>
        <strain evidence="1 2">MSJ-5</strain>
    </source>
</reference>
<evidence type="ECO:0000313" key="1">
    <source>
        <dbReference type="EMBL" id="MBU5676249.1"/>
    </source>
</evidence>
<protein>
    <submittedName>
        <fullName evidence="1">OsmC family protein</fullName>
    </submittedName>
</protein>
<proteinExistence type="predicted"/>
<accession>A0ABS6G223</accession>
<gene>
    <name evidence="1" type="ORF">KQI88_07450</name>
</gene>
<dbReference type="PANTHER" id="PTHR34352:SF1">
    <property type="entry name" value="PROTEIN YHFA"/>
    <property type="match status" value="1"/>
</dbReference>
<sequence length="139" mass="15379">MSKTKLTANLKENMAFEMQLNGHTLITDASPEIGGNDLGPRPKALLLAGLIGCTGIDIMSILKKMRVELDDVIITAEADQTEEHPKIYKSIHLVFTFKGKDLPMDKLKKAVSLSQEKYCGVTAMLEKASPITYEIRTEK</sequence>
<dbReference type="PANTHER" id="PTHR34352">
    <property type="entry name" value="PROTEIN YHFA"/>
    <property type="match status" value="1"/>
</dbReference>
<keyword evidence="2" id="KW-1185">Reference proteome</keyword>
<evidence type="ECO:0000313" key="2">
    <source>
        <dbReference type="Proteomes" id="UP000779508"/>
    </source>
</evidence>
<dbReference type="Proteomes" id="UP000779508">
    <property type="component" value="Unassembled WGS sequence"/>
</dbReference>
<name>A0ABS6G223_9FIRM</name>
<dbReference type="Pfam" id="PF02566">
    <property type="entry name" value="OsmC"/>
    <property type="match status" value="1"/>
</dbReference>
<dbReference type="EMBL" id="JAHLQK010000002">
    <property type="protein sequence ID" value="MBU5676249.1"/>
    <property type="molecule type" value="Genomic_DNA"/>
</dbReference>
<organism evidence="1 2">
    <name type="scientific">Alkaliphilus flagellatus</name>
    <dbReference type="NCBI Taxonomy" id="2841507"/>
    <lineage>
        <taxon>Bacteria</taxon>
        <taxon>Bacillati</taxon>
        <taxon>Bacillota</taxon>
        <taxon>Clostridia</taxon>
        <taxon>Peptostreptococcales</taxon>
        <taxon>Natronincolaceae</taxon>
        <taxon>Alkaliphilus</taxon>
    </lineage>
</organism>